<dbReference type="EMBL" id="CAJOBC010002552">
    <property type="protein sequence ID" value="CAF3738693.1"/>
    <property type="molecule type" value="Genomic_DNA"/>
</dbReference>
<gene>
    <name evidence="2" type="ORF">GPM918_LOCUS11930</name>
    <name evidence="3" type="ORF">SRO942_LOCUS11931</name>
</gene>
<name>A0A814EB17_9BILA</name>
<dbReference type="EMBL" id="CAJNOQ010002552">
    <property type="protein sequence ID" value="CAF0964992.1"/>
    <property type="molecule type" value="Genomic_DNA"/>
</dbReference>
<sequence length="637" mass="71682">MPSVTDINSSITTAKMNGIENLGLKQQAQSVAATFSNDKALTTAQESTDPLTQAVLMLEKKQRNLAKRKDKLESYEQEARSGKELNKDQKDALAKYGEVIGQIECAKETHEQLKKLQQESTKLQKRTQKQLQEEKRGYVGQRLREYIQLRLIMDDVRNEQSRKKLETIGISLKSDDVVVFDELYKSIVPSTTVDLSQPMDKQFSRCIEQFQNIYDGNTKKPSGIQGKTCAELKEFIEQFTTKYSQIFDGAQQQKSASIQQQQPPSDQEEINSSTTSVVPLETAVAVPELMLSDIKTTPLVVPPVPTAPATVLPQRQSRQNFQQQPSANDLQMYVNNSNVKPSAPMQQPPSMQQLISTPSMYTNPSNMTSMSNKFSTNQILMHNEIIRMDTRQQQPPIADIINNAPISFLGLQDATNDYSQQQELLDSSPVELHETQQQSPSFTTQHIPSLVVTNSNLANERDVYGQNPQQVIPSQVYADSTSTQKWNTNQGNNVTVDQENASQQQHYGNNKQQHQQSTADNISSVNDNGNDEQWQQSGNRGSRSRGRNFNGQRTTGGGRRPYSGQHQQRPYYGNDYNQGGRGYSGGDNRDRPYRGRGGGTYYRGGNYRGGYDKPQHNVYNDQQQQPRQTGTTSQNQQ</sequence>
<feature type="region of interest" description="Disordered" evidence="1">
    <location>
        <begin position="500"/>
        <end position="637"/>
    </location>
</feature>
<evidence type="ECO:0000313" key="4">
    <source>
        <dbReference type="Proteomes" id="UP000663829"/>
    </source>
</evidence>
<dbReference type="AlphaFoldDB" id="A0A814EB17"/>
<organism evidence="2 4">
    <name type="scientific">Didymodactylos carnosus</name>
    <dbReference type="NCBI Taxonomy" id="1234261"/>
    <lineage>
        <taxon>Eukaryota</taxon>
        <taxon>Metazoa</taxon>
        <taxon>Spiralia</taxon>
        <taxon>Gnathifera</taxon>
        <taxon>Rotifera</taxon>
        <taxon>Eurotatoria</taxon>
        <taxon>Bdelloidea</taxon>
        <taxon>Philodinida</taxon>
        <taxon>Philodinidae</taxon>
        <taxon>Didymodactylos</taxon>
    </lineage>
</organism>
<evidence type="ECO:0000313" key="2">
    <source>
        <dbReference type="EMBL" id="CAF0964992.1"/>
    </source>
</evidence>
<feature type="compositionally biased region" description="Polar residues" evidence="1">
    <location>
        <begin position="500"/>
        <end position="534"/>
    </location>
</feature>
<evidence type="ECO:0000256" key="1">
    <source>
        <dbReference type="SAM" id="MobiDB-lite"/>
    </source>
</evidence>
<feature type="region of interest" description="Disordered" evidence="1">
    <location>
        <begin position="67"/>
        <end position="86"/>
    </location>
</feature>
<dbReference type="Proteomes" id="UP000681722">
    <property type="component" value="Unassembled WGS sequence"/>
</dbReference>
<accession>A0A814EB17</accession>
<evidence type="ECO:0008006" key="5">
    <source>
        <dbReference type="Google" id="ProtNLM"/>
    </source>
</evidence>
<feature type="compositionally biased region" description="Gly residues" evidence="1">
    <location>
        <begin position="595"/>
        <end position="608"/>
    </location>
</feature>
<feature type="region of interest" description="Disordered" evidence="1">
    <location>
        <begin position="254"/>
        <end position="274"/>
    </location>
</feature>
<proteinExistence type="predicted"/>
<dbReference type="Proteomes" id="UP000663829">
    <property type="component" value="Unassembled WGS sequence"/>
</dbReference>
<protein>
    <recommendedName>
        <fullName evidence="5">Caprin-1 dimerization domain-containing protein</fullName>
    </recommendedName>
</protein>
<reference evidence="2" key="1">
    <citation type="submission" date="2021-02" db="EMBL/GenBank/DDBJ databases">
        <authorList>
            <person name="Nowell W R."/>
        </authorList>
    </citation>
    <scope>NUCLEOTIDE SEQUENCE</scope>
</reference>
<dbReference type="OrthoDB" id="10062814at2759"/>
<feature type="compositionally biased region" description="Low complexity" evidence="1">
    <location>
        <begin position="254"/>
        <end position="265"/>
    </location>
</feature>
<evidence type="ECO:0000313" key="3">
    <source>
        <dbReference type="EMBL" id="CAF3738693.1"/>
    </source>
</evidence>
<feature type="compositionally biased region" description="Basic and acidic residues" evidence="1">
    <location>
        <begin position="70"/>
        <end position="86"/>
    </location>
</feature>
<feature type="compositionally biased region" description="Polar residues" evidence="1">
    <location>
        <begin position="617"/>
        <end position="637"/>
    </location>
</feature>
<comment type="caution">
    <text evidence="2">The sequence shown here is derived from an EMBL/GenBank/DDBJ whole genome shotgun (WGS) entry which is preliminary data.</text>
</comment>
<feature type="compositionally biased region" description="Low complexity" evidence="1">
    <location>
        <begin position="535"/>
        <end position="553"/>
    </location>
</feature>
<keyword evidence="4" id="KW-1185">Reference proteome</keyword>